<keyword evidence="1" id="KW-0732">Signal</keyword>
<dbReference type="Proteomes" id="UP001501578">
    <property type="component" value="Unassembled WGS sequence"/>
</dbReference>
<comment type="caution">
    <text evidence="2">The sequence shown here is derived from an EMBL/GenBank/DDBJ whole genome shotgun (WGS) entry which is preliminary data.</text>
</comment>
<evidence type="ECO:0000256" key="1">
    <source>
        <dbReference type="SAM" id="SignalP"/>
    </source>
</evidence>
<name>A0ABP4B2Z7_9ACTN</name>
<feature type="chain" id="PRO_5046570504" evidence="1">
    <location>
        <begin position="27"/>
        <end position="239"/>
    </location>
</feature>
<gene>
    <name evidence="2" type="ORF">GCM10009560_56990</name>
</gene>
<evidence type="ECO:0000313" key="2">
    <source>
        <dbReference type="EMBL" id="GAA0943540.1"/>
    </source>
</evidence>
<protein>
    <submittedName>
        <fullName evidence="2">Uncharacterized protein</fullName>
    </submittedName>
</protein>
<organism evidence="2 3">
    <name type="scientific">Nonomuraea longicatena</name>
    <dbReference type="NCBI Taxonomy" id="83682"/>
    <lineage>
        <taxon>Bacteria</taxon>
        <taxon>Bacillati</taxon>
        <taxon>Actinomycetota</taxon>
        <taxon>Actinomycetes</taxon>
        <taxon>Streptosporangiales</taxon>
        <taxon>Streptosporangiaceae</taxon>
        <taxon>Nonomuraea</taxon>
    </lineage>
</organism>
<feature type="signal peptide" evidence="1">
    <location>
        <begin position="1"/>
        <end position="26"/>
    </location>
</feature>
<dbReference type="EMBL" id="BAAAHQ010000035">
    <property type="protein sequence ID" value="GAA0943540.1"/>
    <property type="molecule type" value="Genomic_DNA"/>
</dbReference>
<accession>A0ABP4B2Z7</accession>
<evidence type="ECO:0000313" key="3">
    <source>
        <dbReference type="Proteomes" id="UP001501578"/>
    </source>
</evidence>
<proteinExistence type="predicted"/>
<dbReference type="RefSeq" id="WP_343953165.1">
    <property type="nucleotide sequence ID" value="NZ_BAAAHQ010000035.1"/>
</dbReference>
<sequence length="239" mass="26005">MKKIALGLVAATVGGAMLLSGGSALAQQRTSSVEIKDITPNPVSVKQGGETTAYFKVGASSDVDKVTLRVRLDGQFRTLSEKTVSDRNWRFSVDFNDSDEGRWTAIAEAFKDGKKVAEDTAAFAVEVEDAGKADTRITRFTADPYKVRKGKSIHISGRLQADEDGWEGASGEKVGIYYRANGNSGWKHIGTTTTKWGGKFNASTRAWKSGSFKAVFEGTDELNGSESGSDYVRVYKRWH</sequence>
<keyword evidence="3" id="KW-1185">Reference proteome</keyword>
<reference evidence="3" key="1">
    <citation type="journal article" date="2019" name="Int. J. Syst. Evol. Microbiol.">
        <title>The Global Catalogue of Microorganisms (GCM) 10K type strain sequencing project: providing services to taxonomists for standard genome sequencing and annotation.</title>
        <authorList>
            <consortium name="The Broad Institute Genomics Platform"/>
            <consortium name="The Broad Institute Genome Sequencing Center for Infectious Disease"/>
            <person name="Wu L."/>
            <person name="Ma J."/>
        </authorList>
    </citation>
    <scope>NUCLEOTIDE SEQUENCE [LARGE SCALE GENOMIC DNA]</scope>
    <source>
        <strain evidence="3">JCM 11136</strain>
    </source>
</reference>